<keyword evidence="1" id="KW-0472">Membrane</keyword>
<reference evidence="2 3" key="1">
    <citation type="journal article" date="2013" name="Genome Announc.">
        <title>Draft Genome Sequence for Ralstonia sp. Strain OR214, a Bacterium with Potential for Bioremediation.</title>
        <authorList>
            <person name="Utturkar S.M."/>
            <person name="Bollmann A."/>
            <person name="Brzoska R.M."/>
            <person name="Klingeman D.M."/>
            <person name="Epstein S.E."/>
            <person name="Palumbo A.V."/>
            <person name="Brown S.D."/>
        </authorList>
    </citation>
    <scope>NUCLEOTIDE SEQUENCE [LARGE SCALE GENOMIC DNA]</scope>
    <source>
        <strain evidence="2 3">OR214</strain>
    </source>
</reference>
<dbReference type="Proteomes" id="UP000013280">
    <property type="component" value="Unassembled WGS sequence"/>
</dbReference>
<evidence type="ECO:0000313" key="2">
    <source>
        <dbReference type="EMBL" id="ENZ79646.1"/>
    </source>
</evidence>
<name>R0CSX8_RALPI</name>
<protein>
    <submittedName>
        <fullName evidence="2">Uncharacterized protein</fullName>
    </submittedName>
</protein>
<evidence type="ECO:0000256" key="1">
    <source>
        <dbReference type="SAM" id="Phobius"/>
    </source>
</evidence>
<dbReference type="PATRIC" id="fig|1264675.3.peg.60"/>
<comment type="caution">
    <text evidence="2">The sequence shown here is derived from an EMBL/GenBank/DDBJ whole genome shotgun (WGS) entry which is preliminary data.</text>
</comment>
<sequence>MNGNTNYLISGGVSLSAGTVVETVNWLAGIAFKTQLPPGVASLFATLAIAGAHAVLNRISAKSAAKSAAPAQ</sequence>
<evidence type="ECO:0000313" key="3">
    <source>
        <dbReference type="Proteomes" id="UP000013280"/>
    </source>
</evidence>
<keyword evidence="1" id="KW-0812">Transmembrane</keyword>
<gene>
    <name evidence="2" type="ORF">OR214_00063</name>
</gene>
<accession>R0CSX8</accession>
<dbReference type="AlphaFoldDB" id="R0CSX8"/>
<feature type="transmembrane region" description="Helical" evidence="1">
    <location>
        <begin position="36"/>
        <end position="56"/>
    </location>
</feature>
<dbReference type="RefSeq" id="WP_004626092.1">
    <property type="nucleotide sequence ID" value="NZ_APMQ01000001.1"/>
</dbReference>
<keyword evidence="1" id="KW-1133">Transmembrane helix</keyword>
<proteinExistence type="predicted"/>
<organism evidence="2 3">
    <name type="scientific">Ralstonia pickettii OR214</name>
    <dbReference type="NCBI Taxonomy" id="1264675"/>
    <lineage>
        <taxon>Bacteria</taxon>
        <taxon>Pseudomonadati</taxon>
        <taxon>Pseudomonadota</taxon>
        <taxon>Betaproteobacteria</taxon>
        <taxon>Burkholderiales</taxon>
        <taxon>Burkholderiaceae</taxon>
        <taxon>Ralstonia</taxon>
    </lineage>
</organism>
<dbReference type="EMBL" id="APMQ01000001">
    <property type="protein sequence ID" value="ENZ79646.1"/>
    <property type="molecule type" value="Genomic_DNA"/>
</dbReference>